<sequence>MKKIIPIAVVVCLLQACVITTKSKESKVEKIEALNKIGGCVFKEVQNTKKVNPLNSTIEIESAKGVFSKKMNVLGLDFIIMEKVSDDFLKDVGQTMKEMFPQDSVLNLSRQHKVLNNLLQYNATIPVIVGHHDSMSEEVMIEMENTYEKECSICDVIMYKQPGQTMEVVEHLLHFITDIGLHYEYSKEWAFNNKESEVYLIMQEAIKKGFYDVSSYKDMEGEKEIYQRVIVQEFAYWLISAYWDLQEKYGPNEEEWTIRNKEELKEKFPRGYQLVENTVSKIMKAPSEAILERLAMYGE</sequence>
<evidence type="ECO:0000313" key="1">
    <source>
        <dbReference type="EMBL" id="KAB1158996.1"/>
    </source>
</evidence>
<organism evidence="1 2">
    <name type="scientific">Tenacibaculum aiptasiae</name>
    <dbReference type="NCBI Taxonomy" id="426481"/>
    <lineage>
        <taxon>Bacteria</taxon>
        <taxon>Pseudomonadati</taxon>
        <taxon>Bacteroidota</taxon>
        <taxon>Flavobacteriia</taxon>
        <taxon>Flavobacteriales</taxon>
        <taxon>Flavobacteriaceae</taxon>
        <taxon>Tenacibaculum</taxon>
    </lineage>
</organism>
<keyword evidence="2" id="KW-1185">Reference proteome</keyword>
<dbReference type="Proteomes" id="UP000467305">
    <property type="component" value="Unassembled WGS sequence"/>
</dbReference>
<gene>
    <name evidence="1" type="ORF">F7018_07785</name>
</gene>
<name>A0A7J5APN5_9FLAO</name>
<dbReference type="RefSeq" id="WP_150899476.1">
    <property type="nucleotide sequence ID" value="NZ_WAAU01000011.1"/>
</dbReference>
<evidence type="ECO:0000313" key="2">
    <source>
        <dbReference type="Proteomes" id="UP000467305"/>
    </source>
</evidence>
<dbReference type="PROSITE" id="PS51257">
    <property type="entry name" value="PROKAR_LIPOPROTEIN"/>
    <property type="match status" value="1"/>
</dbReference>
<reference evidence="1 2" key="1">
    <citation type="submission" date="2019-09" db="EMBL/GenBank/DDBJ databases">
        <authorList>
            <person name="Cao W.R."/>
        </authorList>
    </citation>
    <scope>NUCLEOTIDE SEQUENCE [LARGE SCALE GENOMIC DNA]</scope>
    <source>
        <strain evidence="2">a4</strain>
    </source>
</reference>
<dbReference type="OrthoDB" id="8783685at2"/>
<dbReference type="AlphaFoldDB" id="A0A7J5APN5"/>
<dbReference type="EMBL" id="WAAU01000011">
    <property type="protein sequence ID" value="KAB1158996.1"/>
    <property type="molecule type" value="Genomic_DNA"/>
</dbReference>
<accession>A0A7J5APN5</accession>
<protein>
    <submittedName>
        <fullName evidence="1">Uncharacterized protein</fullName>
    </submittedName>
</protein>
<proteinExistence type="predicted"/>
<comment type="caution">
    <text evidence="1">The sequence shown here is derived from an EMBL/GenBank/DDBJ whole genome shotgun (WGS) entry which is preliminary data.</text>
</comment>